<accession>A0ABS5Y774</accession>
<keyword evidence="2" id="KW-1185">Reference proteome</keyword>
<dbReference type="Pfam" id="PF14103">
    <property type="entry name" value="DUF4276"/>
    <property type="match status" value="1"/>
</dbReference>
<dbReference type="Proteomes" id="UP001196661">
    <property type="component" value="Unassembled WGS sequence"/>
</dbReference>
<evidence type="ECO:0000313" key="2">
    <source>
        <dbReference type="Proteomes" id="UP001196661"/>
    </source>
</evidence>
<name>A0ABS5Y774_9CYAN</name>
<organism evidence="1 2">
    <name type="scientific">Leptothoe kymatousa TAU-MAC 1615</name>
    <dbReference type="NCBI Taxonomy" id="2364775"/>
    <lineage>
        <taxon>Bacteria</taxon>
        <taxon>Bacillati</taxon>
        <taxon>Cyanobacteriota</taxon>
        <taxon>Cyanophyceae</taxon>
        <taxon>Nodosilineales</taxon>
        <taxon>Cymatolegaceae</taxon>
        <taxon>Leptothoe</taxon>
        <taxon>Leptothoe kymatousa</taxon>
    </lineage>
</organism>
<gene>
    <name evidence="1" type="ORF">IXB28_16030</name>
</gene>
<reference evidence="1 2" key="1">
    <citation type="journal article" date="2021" name="Mar. Drugs">
        <title>Genome Reduction and Secondary Metabolism of the Marine Sponge-Associated Cyanobacterium Leptothoe.</title>
        <authorList>
            <person name="Konstantinou D."/>
            <person name="Popin R.V."/>
            <person name="Fewer D.P."/>
            <person name="Sivonen K."/>
            <person name="Gkelis S."/>
        </authorList>
    </citation>
    <scope>NUCLEOTIDE SEQUENCE [LARGE SCALE GENOMIC DNA]</scope>
    <source>
        <strain evidence="1 2">TAU-MAC 1615</strain>
    </source>
</reference>
<comment type="caution">
    <text evidence="1">The sequence shown here is derived from an EMBL/GenBank/DDBJ whole genome shotgun (WGS) entry which is preliminary data.</text>
</comment>
<evidence type="ECO:0000313" key="1">
    <source>
        <dbReference type="EMBL" id="MBT9313719.1"/>
    </source>
</evidence>
<proteinExistence type="predicted"/>
<protein>
    <submittedName>
        <fullName evidence="1">DUF4276 family protein</fullName>
    </submittedName>
</protein>
<sequence>MTSVCMVVHAEGPGDLGTTPWDLSPKDSLQPDDLGPAHIIVQRILTEGAQIPAAAIDFVEPLRTKTGARAQGSQLLKPSTLDEILAGWLLAPPLIVLLVDSDDQPPAERAAILEEALKRNLLRGAVGVAVKEFESWLIADAQAISQVIGKVENTCQAPENLACRAAKQNLQKWSKDIAQPSRQLVDIRRKLANVMSLDVVANICPSFKAFRQALLELDTQKTKTQ</sequence>
<dbReference type="InterPro" id="IPR025455">
    <property type="entry name" value="DUF4276"/>
</dbReference>
<dbReference type="EMBL" id="JADOER010000016">
    <property type="protein sequence ID" value="MBT9313719.1"/>
    <property type="molecule type" value="Genomic_DNA"/>
</dbReference>